<dbReference type="EMBL" id="EF468499">
    <property type="protein sequence ID" value="ABO69368.1"/>
    <property type="molecule type" value="Genomic_DNA"/>
</dbReference>
<accession>A4UQM6</accession>
<proteinExistence type="predicted"/>
<keyword evidence="1" id="KW-1133">Transmembrane helix</keyword>
<reference evidence="2" key="1">
    <citation type="journal article" date="2008" name="Virology">
        <title>Characterization of variable genomic regions of Indian white spot syndrome virus.</title>
        <authorList>
            <person name="Pradeep B."/>
            <person name="Shekar M."/>
            <person name="Karunasagar I."/>
            <person name="Karunasagar I."/>
        </authorList>
    </citation>
    <scope>NUCLEOTIDE SEQUENCE</scope>
    <source>
        <strain evidence="2">IN-07-I</strain>
    </source>
</reference>
<keyword evidence="1" id="KW-0472">Membrane</keyword>
<evidence type="ECO:0000313" key="2">
    <source>
        <dbReference type="EMBL" id="ABO69368.1"/>
    </source>
</evidence>
<name>A4UQM6_WSSV</name>
<keyword evidence="1" id="KW-0812">Transmembrane</keyword>
<feature type="transmembrane region" description="Helical" evidence="1">
    <location>
        <begin position="12"/>
        <end position="29"/>
    </location>
</feature>
<evidence type="ECO:0000256" key="1">
    <source>
        <dbReference type="SAM" id="Phobius"/>
    </source>
</evidence>
<protein>
    <submittedName>
        <fullName evidence="2">Uncharacterized protein</fullName>
    </submittedName>
</protein>
<organism evidence="2">
    <name type="scientific">White spot syndrome virus</name>
    <name type="common">WSSV</name>
    <name type="synonym">White spot bacilliform virus</name>
    <dbReference type="NCBI Taxonomy" id="92652"/>
    <lineage>
        <taxon>Viruses</taxon>
        <taxon>Viruses incertae sedis</taxon>
        <taxon>Naldaviricetes</taxon>
        <taxon>Nimaviridae</taxon>
        <taxon>Whispovirus</taxon>
        <taxon>White spot syndrome virus</taxon>
    </lineage>
</organism>
<sequence length="54" mass="6002">MCLQTLVKCCCFFIYSALNFPSVALHFIIEYSLSVGFNMSSIQIYPSHGSSCSI</sequence>
<organismHost>
    <name type="scientific">Crustacea</name>
    <name type="common">crustaceans</name>
    <dbReference type="NCBI Taxonomy" id="6657"/>
</organismHost>